<name>A0A4Q9KCA4_9ACTN</name>
<organism evidence="6 7">
    <name type="scientific">Propioniciclava sinopodophylli</name>
    <dbReference type="NCBI Taxonomy" id="1837344"/>
    <lineage>
        <taxon>Bacteria</taxon>
        <taxon>Bacillati</taxon>
        <taxon>Actinomycetota</taxon>
        <taxon>Actinomycetes</taxon>
        <taxon>Propionibacteriales</taxon>
        <taxon>Propionibacteriaceae</taxon>
        <taxon>Propioniciclava</taxon>
    </lineage>
</organism>
<evidence type="ECO:0000256" key="1">
    <source>
        <dbReference type="ARBA" id="ARBA00008520"/>
    </source>
</evidence>
<evidence type="ECO:0000256" key="2">
    <source>
        <dbReference type="ARBA" id="ARBA00022448"/>
    </source>
</evidence>
<sequence length="433" mass="45450">MALTRRTLLTLSGGLAATTALAACGSNTGRTPAPSTAPGTPVASADPSAGRPELAQWYHKYGEDGVEQAVKKWAAEYPGADVSVNWVLADYEKTLSAALLTPTAPDVFEYANGPTLDMIKAGQVEDLTDTLGGARDDFTPSVLERVTYQDKVYAIPQTVDMQLLYYRKDLFDAKGLTAPKTLAELTHAANTVADGSIGGFFAGNDGGVGVLGLLLMWAAGVEEMNEARTQAAFNTSALYDALSGYKELFDSPGMVKSASADWSDASPFINGETAMQWGGMWDLPKVIEAHGDAFDVLPFPAIGGSGRQVVPFGAFSACVSSKSANVTAAKNFVKWLWIDSEDKQVEFSNAFGTHIPAKPKLFPQATKVADGPGASAAQFVTDHGRSNALHWTPASSEAYSTAVSNVIKSGADAAAEFGSAAEKVTAELQRVAG</sequence>
<gene>
    <name evidence="6" type="ORF">ET989_11150</name>
</gene>
<dbReference type="Gene3D" id="3.40.190.10">
    <property type="entry name" value="Periplasmic binding protein-like II"/>
    <property type="match status" value="1"/>
</dbReference>
<feature type="chain" id="PRO_5020982368" evidence="5">
    <location>
        <begin position="23"/>
        <end position="433"/>
    </location>
</feature>
<keyword evidence="7" id="KW-1185">Reference proteome</keyword>
<dbReference type="AlphaFoldDB" id="A0A4Q9KCA4"/>
<feature type="compositionally biased region" description="Polar residues" evidence="4">
    <location>
        <begin position="27"/>
        <end position="38"/>
    </location>
</feature>
<dbReference type="SUPFAM" id="SSF53850">
    <property type="entry name" value="Periplasmic binding protein-like II"/>
    <property type="match status" value="1"/>
</dbReference>
<dbReference type="PANTHER" id="PTHR30061">
    <property type="entry name" value="MALTOSE-BINDING PERIPLASMIC PROTEIN"/>
    <property type="match status" value="1"/>
</dbReference>
<comment type="caution">
    <text evidence="6">The sequence shown here is derived from an EMBL/GenBank/DDBJ whole genome shotgun (WGS) entry which is preliminary data.</text>
</comment>
<dbReference type="GO" id="GO:0042956">
    <property type="term" value="P:maltodextrin transmembrane transport"/>
    <property type="evidence" value="ECO:0007669"/>
    <property type="project" value="TreeGrafter"/>
</dbReference>
<proteinExistence type="inferred from homology"/>
<dbReference type="PANTHER" id="PTHR30061:SF50">
    <property type="entry name" value="MALTOSE_MALTODEXTRIN-BINDING PERIPLASMIC PROTEIN"/>
    <property type="match status" value="1"/>
</dbReference>
<reference evidence="6 7" key="1">
    <citation type="submission" date="2019-01" db="EMBL/GenBank/DDBJ databases">
        <title>Lactibacter flavus gen. nov., sp. nov., a novel bacterium of the family Propionibacteriaceae isolated from raw milk and dairy products.</title>
        <authorList>
            <person name="Huptas C."/>
            <person name="Wenning M."/>
            <person name="Breitenwieser F."/>
            <person name="Doll E."/>
            <person name="Von Neubeck M."/>
            <person name="Busse H.-J."/>
            <person name="Scherer S."/>
        </authorList>
    </citation>
    <scope>NUCLEOTIDE SEQUENCE [LARGE SCALE GENOMIC DNA]</scope>
    <source>
        <strain evidence="6 7">KCTC 33808</strain>
    </source>
</reference>
<evidence type="ECO:0000256" key="3">
    <source>
        <dbReference type="ARBA" id="ARBA00022729"/>
    </source>
</evidence>
<dbReference type="OrthoDB" id="9780991at2"/>
<dbReference type="GO" id="GO:0015768">
    <property type="term" value="P:maltose transport"/>
    <property type="evidence" value="ECO:0007669"/>
    <property type="project" value="TreeGrafter"/>
</dbReference>
<feature type="region of interest" description="Disordered" evidence="4">
    <location>
        <begin position="27"/>
        <end position="49"/>
    </location>
</feature>
<dbReference type="GO" id="GO:1901982">
    <property type="term" value="F:maltose binding"/>
    <property type="evidence" value="ECO:0007669"/>
    <property type="project" value="TreeGrafter"/>
</dbReference>
<keyword evidence="3 5" id="KW-0732">Signal</keyword>
<dbReference type="EMBL" id="SDMQ01000011">
    <property type="protein sequence ID" value="TBT83511.1"/>
    <property type="molecule type" value="Genomic_DNA"/>
</dbReference>
<dbReference type="PROSITE" id="PS51318">
    <property type="entry name" value="TAT"/>
    <property type="match status" value="1"/>
</dbReference>
<comment type="similarity">
    <text evidence="1">Belongs to the bacterial solute-binding protein 1 family.</text>
</comment>
<evidence type="ECO:0000313" key="7">
    <source>
        <dbReference type="Proteomes" id="UP000292373"/>
    </source>
</evidence>
<accession>A0A4Q9KCA4</accession>
<evidence type="ECO:0000256" key="4">
    <source>
        <dbReference type="SAM" id="MobiDB-lite"/>
    </source>
</evidence>
<protein>
    <submittedName>
        <fullName evidence="6">Extracellular solute-binding protein</fullName>
    </submittedName>
</protein>
<dbReference type="GO" id="GO:0055052">
    <property type="term" value="C:ATP-binding cassette (ABC) transporter complex, substrate-binding subunit-containing"/>
    <property type="evidence" value="ECO:0007669"/>
    <property type="project" value="TreeGrafter"/>
</dbReference>
<dbReference type="PROSITE" id="PS51257">
    <property type="entry name" value="PROKAR_LIPOPROTEIN"/>
    <property type="match status" value="1"/>
</dbReference>
<dbReference type="RefSeq" id="WP_131168947.1">
    <property type="nucleotide sequence ID" value="NZ_SDMQ01000011.1"/>
</dbReference>
<evidence type="ECO:0000313" key="6">
    <source>
        <dbReference type="EMBL" id="TBT83511.1"/>
    </source>
</evidence>
<evidence type="ECO:0000256" key="5">
    <source>
        <dbReference type="SAM" id="SignalP"/>
    </source>
</evidence>
<dbReference type="Proteomes" id="UP000292373">
    <property type="component" value="Unassembled WGS sequence"/>
</dbReference>
<feature type="signal peptide" evidence="5">
    <location>
        <begin position="1"/>
        <end position="22"/>
    </location>
</feature>
<keyword evidence="2" id="KW-0813">Transport</keyword>
<dbReference type="InterPro" id="IPR006311">
    <property type="entry name" value="TAT_signal"/>
</dbReference>